<sequence>QSSASPESGEAEMPSGQLRSADHANNNNSNNNNTNNSNSNNNSSSSKNNNSNNNNISSNNNHAQRLDLGPAAASLESALGGATPQSATRAGKKADESPRAEQQCPSHTGENEVKPDQSLRAVARAAKPGELRLVPQSCSDEQLKVWMSFFGMKPTSSREFMVKRLLEIDTYLNGEQPKSADNALQPELSADLARSAASPQAPRQRGRPKKRARPPEGEESRLEVENRATSPNAALVARSPKSSPRACPDRAAKAAAKAAELEQMVAEVIRSDTELYERLLLFEPVEIGELRDRLAAIRPELRSLGEQKLRKFLDSQGLIFANAWSQQSREGVNGRKKF</sequence>
<proteinExistence type="inferred from homology"/>
<name>A0A813HNJ1_POLGL</name>
<comment type="subcellular location">
    <subcellularLocation>
        <location evidence="1">Nucleus</location>
    </subcellularLocation>
</comment>
<dbReference type="GO" id="GO:0006281">
    <property type="term" value="P:DNA repair"/>
    <property type="evidence" value="ECO:0007669"/>
    <property type="project" value="UniProtKB-KW"/>
</dbReference>
<protein>
    <recommendedName>
        <fullName evidence="7">Structure-specific endonuclease subunit SLX4</fullName>
    </recommendedName>
</protein>
<feature type="non-terminal residue" evidence="9">
    <location>
        <position position="1"/>
    </location>
</feature>
<feature type="compositionally biased region" description="Basic and acidic residues" evidence="8">
    <location>
        <begin position="213"/>
        <end position="226"/>
    </location>
</feature>
<comment type="caution">
    <text evidence="9">The sequence shown here is derived from an EMBL/GenBank/DDBJ whole genome shotgun (WGS) entry which is preliminary data.</text>
</comment>
<dbReference type="GO" id="GO:0006310">
    <property type="term" value="P:DNA recombination"/>
    <property type="evidence" value="ECO:0007669"/>
    <property type="project" value="UniProtKB-KW"/>
</dbReference>
<keyword evidence="5" id="KW-0234">DNA repair</keyword>
<evidence type="ECO:0000256" key="1">
    <source>
        <dbReference type="ARBA" id="ARBA00004123"/>
    </source>
</evidence>
<dbReference type="PANTHER" id="PTHR16148">
    <property type="entry name" value="NF-KAPPA-B-REPRESSING FACTOR-RELATED"/>
    <property type="match status" value="1"/>
</dbReference>
<organism evidence="9 10">
    <name type="scientific">Polarella glacialis</name>
    <name type="common">Dinoflagellate</name>
    <dbReference type="NCBI Taxonomy" id="89957"/>
    <lineage>
        <taxon>Eukaryota</taxon>
        <taxon>Sar</taxon>
        <taxon>Alveolata</taxon>
        <taxon>Dinophyceae</taxon>
        <taxon>Suessiales</taxon>
        <taxon>Suessiaceae</taxon>
        <taxon>Polarella</taxon>
    </lineage>
</organism>
<keyword evidence="4" id="KW-0233">DNA recombination</keyword>
<reference evidence="9" key="1">
    <citation type="submission" date="2021-02" db="EMBL/GenBank/DDBJ databases">
        <authorList>
            <person name="Dougan E. K."/>
            <person name="Rhodes N."/>
            <person name="Thang M."/>
            <person name="Chan C."/>
        </authorList>
    </citation>
    <scope>NUCLEOTIDE SEQUENCE</scope>
</reference>
<evidence type="ECO:0000256" key="2">
    <source>
        <dbReference type="ARBA" id="ARBA00006661"/>
    </source>
</evidence>
<dbReference type="AlphaFoldDB" id="A0A813HNJ1"/>
<feature type="compositionally biased region" description="Low complexity" evidence="8">
    <location>
        <begin position="68"/>
        <end position="82"/>
    </location>
</feature>
<evidence type="ECO:0000256" key="4">
    <source>
        <dbReference type="ARBA" id="ARBA00023172"/>
    </source>
</evidence>
<feature type="region of interest" description="Disordered" evidence="8">
    <location>
        <begin position="1"/>
        <end position="114"/>
    </location>
</feature>
<evidence type="ECO:0000256" key="8">
    <source>
        <dbReference type="SAM" id="MobiDB-lite"/>
    </source>
</evidence>
<comment type="similarity">
    <text evidence="2">Belongs to the SLX4 family.</text>
</comment>
<feature type="compositionally biased region" description="Low complexity" evidence="8">
    <location>
        <begin position="25"/>
        <end position="61"/>
    </location>
</feature>
<dbReference type="Proteomes" id="UP000654075">
    <property type="component" value="Unassembled WGS sequence"/>
</dbReference>
<dbReference type="EMBL" id="CAJNNV010032218">
    <property type="protein sequence ID" value="CAE8639307.1"/>
    <property type="molecule type" value="Genomic_DNA"/>
</dbReference>
<dbReference type="InterPro" id="IPR018574">
    <property type="entry name" value="Structure-sp_endonuc_su_Slx4"/>
</dbReference>
<accession>A0A813HNJ1</accession>
<evidence type="ECO:0000256" key="7">
    <source>
        <dbReference type="ARBA" id="ARBA00029496"/>
    </source>
</evidence>
<evidence type="ECO:0000313" key="9">
    <source>
        <dbReference type="EMBL" id="CAE8639307.1"/>
    </source>
</evidence>
<evidence type="ECO:0000313" key="10">
    <source>
        <dbReference type="Proteomes" id="UP000654075"/>
    </source>
</evidence>
<dbReference type="PANTHER" id="PTHR16148:SF14">
    <property type="entry name" value="MYND-TYPE DOMAIN-CONTAINING PROTEIN"/>
    <property type="match status" value="1"/>
</dbReference>
<evidence type="ECO:0000256" key="6">
    <source>
        <dbReference type="ARBA" id="ARBA00023242"/>
    </source>
</evidence>
<evidence type="ECO:0000256" key="3">
    <source>
        <dbReference type="ARBA" id="ARBA00022763"/>
    </source>
</evidence>
<keyword evidence="3" id="KW-0227">DNA damage</keyword>
<gene>
    <name evidence="9" type="ORF">PGLA1383_LOCUS54352</name>
</gene>
<feature type="region of interest" description="Disordered" evidence="8">
    <location>
        <begin position="190"/>
        <end position="248"/>
    </location>
</feature>
<keyword evidence="6" id="KW-0539">Nucleus</keyword>
<evidence type="ECO:0000256" key="5">
    <source>
        <dbReference type="ARBA" id="ARBA00023204"/>
    </source>
</evidence>
<keyword evidence="10" id="KW-1185">Reference proteome</keyword>
<dbReference type="Pfam" id="PF09494">
    <property type="entry name" value="Slx4"/>
    <property type="match status" value="1"/>
</dbReference>
<dbReference type="GO" id="GO:0033557">
    <property type="term" value="C:Slx1-Slx4 complex"/>
    <property type="evidence" value="ECO:0007669"/>
    <property type="project" value="InterPro"/>
</dbReference>
<dbReference type="GO" id="GO:0006260">
    <property type="term" value="P:DNA replication"/>
    <property type="evidence" value="ECO:0007669"/>
    <property type="project" value="InterPro"/>
</dbReference>
<dbReference type="OrthoDB" id="444411at2759"/>